<name>A0A090M6H4_OSTTA</name>
<evidence type="ECO:0000313" key="3">
    <source>
        <dbReference type="Proteomes" id="UP000009170"/>
    </source>
</evidence>
<dbReference type="InParanoid" id="A0A090M6H4"/>
<gene>
    <name evidence="2" type="ORF">OT_ostta04g04710</name>
</gene>
<protein>
    <submittedName>
        <fullName evidence="2">Complex 1 LYR protein</fullName>
    </submittedName>
</protein>
<dbReference type="Proteomes" id="UP000009170">
    <property type="component" value="Unassembled WGS sequence"/>
</dbReference>
<dbReference type="RefSeq" id="XP_003079011.2">
    <property type="nucleotide sequence ID" value="XM_003078963.2"/>
</dbReference>
<evidence type="ECO:0000256" key="1">
    <source>
        <dbReference type="SAM" id="MobiDB-lite"/>
    </source>
</evidence>
<organism evidence="2 3">
    <name type="scientific">Ostreococcus tauri</name>
    <name type="common">Marine green alga</name>
    <dbReference type="NCBI Taxonomy" id="70448"/>
    <lineage>
        <taxon>Eukaryota</taxon>
        <taxon>Viridiplantae</taxon>
        <taxon>Chlorophyta</taxon>
        <taxon>Mamiellophyceae</taxon>
        <taxon>Mamiellales</taxon>
        <taxon>Bathycoccaceae</taxon>
        <taxon>Ostreococcus</taxon>
    </lineage>
</organism>
<proteinExistence type="predicted"/>
<dbReference type="CDD" id="cd20261">
    <property type="entry name" value="Complex1_LYR_LYRM1"/>
    <property type="match status" value="1"/>
</dbReference>
<dbReference type="KEGG" id="ota:OT_ostta04g04710"/>
<accession>A0A090M6H4</accession>
<dbReference type="EMBL" id="CAID01000004">
    <property type="protein sequence ID" value="CEF97729.1"/>
    <property type="molecule type" value="Genomic_DNA"/>
</dbReference>
<dbReference type="AlphaFoldDB" id="A0A090M6H4"/>
<dbReference type="InterPro" id="IPR045294">
    <property type="entry name" value="Complex1_LYR_LYRM1"/>
</dbReference>
<reference evidence="3" key="1">
    <citation type="journal article" date="2006" name="Proc. Natl. Acad. Sci. U.S.A.">
        <title>Genome analysis of the smallest free-living eukaryote Ostreococcus tauri unveils many unique features.</title>
        <authorList>
            <person name="Derelle E."/>
            <person name="Ferraz C."/>
            <person name="Rombauts S."/>
            <person name="Rouze P."/>
            <person name="Worden A.Z."/>
            <person name="Robbens S."/>
            <person name="Partensky F."/>
            <person name="Degroeve S."/>
            <person name="Echeynie S."/>
            <person name="Cooke R."/>
            <person name="Saeys Y."/>
            <person name="Wuyts J."/>
            <person name="Jabbari K."/>
            <person name="Bowler C."/>
            <person name="Panaud O."/>
            <person name="Piegu B."/>
            <person name="Ball S.G."/>
            <person name="Ral J.-P."/>
            <person name="Bouget F.-Y."/>
            <person name="Piganeau G."/>
            <person name="De Baets B."/>
            <person name="Picard A."/>
            <person name="Delseny M."/>
            <person name="Demaille J."/>
            <person name="Van de Peer Y."/>
            <person name="Moreau H."/>
        </authorList>
    </citation>
    <scope>NUCLEOTIDE SEQUENCE [LARGE SCALE GENOMIC DNA]</scope>
    <source>
        <strain evidence="3">OTTH 0595 / CCAP 157/2 / RCC745</strain>
    </source>
</reference>
<keyword evidence="3" id="KW-1185">Reference proteome</keyword>
<evidence type="ECO:0000313" key="2">
    <source>
        <dbReference type="EMBL" id="CEF97729.1"/>
    </source>
</evidence>
<reference evidence="2 3" key="2">
    <citation type="journal article" date="2014" name="BMC Genomics">
        <title>An improved genome of the model marine alga Ostreococcus tauri unfolds by assessing Illumina de novo assemblies.</title>
        <authorList>
            <person name="Blanc-Mathieu R."/>
            <person name="Verhelst B."/>
            <person name="Derelle E."/>
            <person name="Rombauts S."/>
            <person name="Bouget F.Y."/>
            <person name="Carre I."/>
            <person name="Chateau A."/>
            <person name="Eyre-Walker A."/>
            <person name="Grimsley N."/>
            <person name="Moreau H."/>
            <person name="Piegu B."/>
            <person name="Rivals E."/>
            <person name="Schackwitz W."/>
            <person name="Van de Peer Y."/>
            <person name="Piganeau G."/>
        </authorList>
    </citation>
    <scope>NUCLEOTIDE SEQUENCE [LARGE SCALE GENOMIC DNA]</scope>
    <source>
        <strain evidence="3">OTTH 0595 / CCAP 157/2 / RCC745</strain>
    </source>
</reference>
<comment type="caution">
    <text evidence="2">The sequence shown here is derived from an EMBL/GenBank/DDBJ whole genome shotgun (WGS) entry which is preliminary data.</text>
</comment>
<dbReference type="GeneID" id="9833214"/>
<feature type="region of interest" description="Disordered" evidence="1">
    <location>
        <begin position="114"/>
        <end position="138"/>
    </location>
</feature>
<sequence>MSTRVANLYRRIARVARALPTKRERMDALGEAREGFRAETSTSLEERLAEGERRLALAEHYGIAYSRLEHAQLSGGGEKYVEPPSVGSQEAEWASAALAATMRSQFPVNPAGAAARAKARARRAAVARSESAPGTGEA</sequence>